<dbReference type="AlphaFoldDB" id="A0A1F2URI2"/>
<dbReference type="InterPro" id="IPR036249">
    <property type="entry name" value="Thioredoxin-like_sf"/>
</dbReference>
<evidence type="ECO:0000259" key="1">
    <source>
        <dbReference type="Pfam" id="PF13192"/>
    </source>
</evidence>
<dbReference type="InterPro" id="IPR012336">
    <property type="entry name" value="Thioredoxin-like_fold"/>
</dbReference>
<protein>
    <recommendedName>
        <fullName evidence="1">Thioredoxin-like fold domain-containing protein</fullName>
    </recommendedName>
</protein>
<dbReference type="EMBL" id="MELI01000060">
    <property type="protein sequence ID" value="OFW33766.1"/>
    <property type="molecule type" value="Genomic_DNA"/>
</dbReference>
<dbReference type="Gene3D" id="3.40.30.10">
    <property type="entry name" value="Glutaredoxin"/>
    <property type="match status" value="1"/>
</dbReference>
<comment type="caution">
    <text evidence="2">The sequence shown here is derived from an EMBL/GenBank/DDBJ whole genome shotgun (WGS) entry which is preliminary data.</text>
</comment>
<dbReference type="Pfam" id="PF13192">
    <property type="entry name" value="Thioredoxin_3"/>
    <property type="match status" value="1"/>
</dbReference>
<evidence type="ECO:0000313" key="2">
    <source>
        <dbReference type="EMBL" id="OFW33766.1"/>
    </source>
</evidence>
<gene>
    <name evidence="2" type="ORF">A2074_03030</name>
</gene>
<dbReference type="Proteomes" id="UP000178086">
    <property type="component" value="Unassembled WGS sequence"/>
</dbReference>
<accession>A0A1F2URI2</accession>
<proteinExistence type="predicted"/>
<dbReference type="SUPFAM" id="SSF52833">
    <property type="entry name" value="Thioredoxin-like"/>
    <property type="match status" value="1"/>
</dbReference>
<sequence length="81" mass="8803">MSRKVKVFWKNACPKCPAAKALVSGSGNTELFNLDEVDGMAEGAFYGVLSTPSIIVTDSEGRELAAWRGEVPSKKDIVEWL</sequence>
<name>A0A1F2URI2_9ACTN</name>
<evidence type="ECO:0000313" key="3">
    <source>
        <dbReference type="Proteomes" id="UP000178086"/>
    </source>
</evidence>
<reference evidence="2 3" key="1">
    <citation type="journal article" date="2016" name="Nat. Commun.">
        <title>Thousands of microbial genomes shed light on interconnected biogeochemical processes in an aquifer system.</title>
        <authorList>
            <person name="Anantharaman K."/>
            <person name="Brown C.T."/>
            <person name="Hug L.A."/>
            <person name="Sharon I."/>
            <person name="Castelle C.J."/>
            <person name="Probst A.J."/>
            <person name="Thomas B.C."/>
            <person name="Singh A."/>
            <person name="Wilkins M.J."/>
            <person name="Karaoz U."/>
            <person name="Brodie E.L."/>
            <person name="Williams K.H."/>
            <person name="Hubbard S.S."/>
            <person name="Banfield J.F."/>
        </authorList>
    </citation>
    <scope>NUCLEOTIDE SEQUENCE [LARGE SCALE GENOMIC DNA]</scope>
</reference>
<feature type="domain" description="Thioredoxin-like fold" evidence="1">
    <location>
        <begin position="4"/>
        <end position="81"/>
    </location>
</feature>
<organism evidence="2 3">
    <name type="scientific">Candidatus Aquicultor primus</name>
    <dbReference type="NCBI Taxonomy" id="1797195"/>
    <lineage>
        <taxon>Bacteria</taxon>
        <taxon>Bacillati</taxon>
        <taxon>Actinomycetota</taxon>
        <taxon>Candidatus Aquicultoria</taxon>
        <taxon>Candidatus Aquicultorales</taxon>
        <taxon>Candidatus Aquicultoraceae</taxon>
        <taxon>Candidatus Aquicultor</taxon>
    </lineage>
</organism>